<dbReference type="Pfam" id="PF00293">
    <property type="entry name" value="NUDIX"/>
    <property type="match status" value="1"/>
</dbReference>
<keyword evidence="6" id="KW-1185">Reference proteome</keyword>
<reference evidence="5 6" key="1">
    <citation type="submission" date="2024-02" db="EMBL/GenBank/DDBJ databases">
        <title>Deinococcus carri NBRC 110142.</title>
        <authorList>
            <person name="Ichikawa N."/>
            <person name="Katano-Makiyama Y."/>
            <person name="Hidaka K."/>
        </authorList>
    </citation>
    <scope>NUCLEOTIDE SEQUENCE [LARGE SCALE GENOMIC DNA]</scope>
    <source>
        <strain evidence="5 6">NBRC 110142</strain>
    </source>
</reference>
<dbReference type="PANTHER" id="PTHR43046:SF2">
    <property type="entry name" value="8-OXO-DGTP DIPHOSPHATASE-RELATED"/>
    <property type="match status" value="1"/>
</dbReference>
<evidence type="ECO:0000313" key="5">
    <source>
        <dbReference type="EMBL" id="GAA5514877.1"/>
    </source>
</evidence>
<protein>
    <submittedName>
        <fullName evidence="5">RNA pyrophosphohydrolase</fullName>
    </submittedName>
</protein>
<comment type="similarity">
    <text evidence="3">Belongs to the Nudix hydrolase family.</text>
</comment>
<dbReference type="InterPro" id="IPR020084">
    <property type="entry name" value="NUDIX_hydrolase_CS"/>
</dbReference>
<evidence type="ECO:0000256" key="2">
    <source>
        <dbReference type="ARBA" id="ARBA00022801"/>
    </source>
</evidence>
<keyword evidence="2 3" id="KW-0378">Hydrolase</keyword>
<organism evidence="5 6">
    <name type="scientific">Deinococcus carri</name>
    <dbReference type="NCBI Taxonomy" id="1211323"/>
    <lineage>
        <taxon>Bacteria</taxon>
        <taxon>Thermotogati</taxon>
        <taxon>Deinococcota</taxon>
        <taxon>Deinococci</taxon>
        <taxon>Deinococcales</taxon>
        <taxon>Deinococcaceae</taxon>
        <taxon>Deinococcus</taxon>
    </lineage>
</organism>
<accession>A0ABP9WC26</accession>
<sequence length="165" mass="17490">MRAVLAGVREVLNRRGRGAHRVRQRVGAGVAVLNGRGEVLLVRRADNGLWDLPGGGVNVGEEVGAAARRELSEETGLRVGPLTLLGVFSGEAHRHTYPDGNVVAWVTVLYVARPVETQSPEHQPRAGDDAAQVAWWPLAALPGEVSAAGRAYFEALHAHLGGEGT</sequence>
<dbReference type="Proteomes" id="UP001401887">
    <property type="component" value="Unassembled WGS sequence"/>
</dbReference>
<evidence type="ECO:0000313" key="6">
    <source>
        <dbReference type="Proteomes" id="UP001401887"/>
    </source>
</evidence>
<comment type="caution">
    <text evidence="5">The sequence shown here is derived from an EMBL/GenBank/DDBJ whole genome shotgun (WGS) entry which is preliminary data.</text>
</comment>
<dbReference type="InterPro" id="IPR000086">
    <property type="entry name" value="NUDIX_hydrolase_dom"/>
</dbReference>
<dbReference type="InterPro" id="IPR015797">
    <property type="entry name" value="NUDIX_hydrolase-like_dom_sf"/>
</dbReference>
<comment type="cofactor">
    <cofactor evidence="1">
        <name>Mg(2+)</name>
        <dbReference type="ChEBI" id="CHEBI:18420"/>
    </cofactor>
</comment>
<evidence type="ECO:0000259" key="4">
    <source>
        <dbReference type="PROSITE" id="PS51462"/>
    </source>
</evidence>
<dbReference type="PROSITE" id="PS00893">
    <property type="entry name" value="NUDIX_BOX"/>
    <property type="match status" value="1"/>
</dbReference>
<dbReference type="Gene3D" id="3.90.79.10">
    <property type="entry name" value="Nucleoside Triphosphate Pyrophosphohydrolase"/>
    <property type="match status" value="1"/>
</dbReference>
<dbReference type="SUPFAM" id="SSF55811">
    <property type="entry name" value="Nudix"/>
    <property type="match status" value="1"/>
</dbReference>
<dbReference type="PRINTS" id="PR00502">
    <property type="entry name" value="NUDIXFAMILY"/>
</dbReference>
<proteinExistence type="inferred from homology"/>
<dbReference type="EMBL" id="BAABRP010000026">
    <property type="protein sequence ID" value="GAA5514877.1"/>
    <property type="molecule type" value="Genomic_DNA"/>
</dbReference>
<dbReference type="PROSITE" id="PS51462">
    <property type="entry name" value="NUDIX"/>
    <property type="match status" value="1"/>
</dbReference>
<evidence type="ECO:0000256" key="3">
    <source>
        <dbReference type="RuleBase" id="RU003476"/>
    </source>
</evidence>
<dbReference type="InterPro" id="IPR020476">
    <property type="entry name" value="Nudix_hydrolase"/>
</dbReference>
<dbReference type="RefSeq" id="WP_345468100.1">
    <property type="nucleotide sequence ID" value="NZ_BAABRP010000026.1"/>
</dbReference>
<dbReference type="PANTHER" id="PTHR43046">
    <property type="entry name" value="GDP-MANNOSE MANNOSYL HYDROLASE"/>
    <property type="match status" value="1"/>
</dbReference>
<name>A0ABP9WC26_9DEIO</name>
<gene>
    <name evidence="5" type="primary">rppH_3</name>
    <name evidence="5" type="ORF">Dcar01_03640</name>
</gene>
<feature type="domain" description="Nudix hydrolase" evidence="4">
    <location>
        <begin position="23"/>
        <end position="158"/>
    </location>
</feature>
<evidence type="ECO:0000256" key="1">
    <source>
        <dbReference type="ARBA" id="ARBA00001946"/>
    </source>
</evidence>